<protein>
    <submittedName>
        <fullName evidence="1">Uncharacterized protein</fullName>
    </submittedName>
</protein>
<evidence type="ECO:0000313" key="2">
    <source>
        <dbReference type="Proteomes" id="UP000321514"/>
    </source>
</evidence>
<reference evidence="1 2" key="1">
    <citation type="submission" date="2019-07" db="EMBL/GenBank/DDBJ databases">
        <title>Whole genome shotgun sequence of Myxococcus fulvus NBRC 100333.</title>
        <authorList>
            <person name="Hosoyama A."/>
            <person name="Uohara A."/>
            <person name="Ohji S."/>
            <person name="Ichikawa N."/>
        </authorList>
    </citation>
    <scope>NUCLEOTIDE SEQUENCE [LARGE SCALE GENOMIC DNA]</scope>
    <source>
        <strain evidence="1 2">NBRC 100333</strain>
    </source>
</reference>
<proteinExistence type="predicted"/>
<evidence type="ECO:0000313" key="1">
    <source>
        <dbReference type="EMBL" id="GEN10339.1"/>
    </source>
</evidence>
<dbReference type="AlphaFoldDB" id="A0A511T869"/>
<accession>A0A511T869</accession>
<comment type="caution">
    <text evidence="1">The sequence shown here is derived from an EMBL/GenBank/DDBJ whole genome shotgun (WGS) entry which is preliminary data.</text>
</comment>
<dbReference type="Proteomes" id="UP000321514">
    <property type="component" value="Unassembled WGS sequence"/>
</dbReference>
<name>A0A511T869_MYXFU</name>
<sequence length="485" mass="52861">MLPGRRLNRPPMPKYTVNLSDVPEGHELPPLLQKVGAWVGKQDHGTLGWFDGLVAEAVPKEWSPEKADRLRAAAFSFLSLADGSLLLLVKPGGKAPPAVALLGSEGETQTVANSLEEFLALWSQGETDIHDLDDEEAGDGREALAAWLKKNKIKAPKVAEFDFSAWLDGDEKPAASRPATAAPAFKPTDIMAKLGPKTRKVASVLGRRADAPEVITYVTEGLGKKLPASTSENKDSVNISAPKQGVELVLSHDILHDAFPPVPKTAKTFIPYVSTAWVRAAVGEDVLGVPWKAKSEAEVTKVLGPPTGRKASFADEDELTVAFWLYPLDTEGLLELELEFDDLVTVTLSVKGSGDLARYPDVTTGLFVGYAVTRGLLDTSRFPAHQALLAKIARREAQGSELVKQAMPRGLWTSHLRDEPALQTLLWRWFHNLNDVWIKKDLIKVFGKRATESGHDAPKLADDTWDAVDKAAPVLDKRFAAFIKK</sequence>
<dbReference type="EMBL" id="BJXR01000038">
    <property type="protein sequence ID" value="GEN10339.1"/>
    <property type="molecule type" value="Genomic_DNA"/>
</dbReference>
<dbReference type="STRING" id="1334629.MFUL124B02_13665"/>
<gene>
    <name evidence="1" type="ORF">MFU01_53760</name>
</gene>
<organism evidence="1 2">
    <name type="scientific">Myxococcus fulvus</name>
    <dbReference type="NCBI Taxonomy" id="33"/>
    <lineage>
        <taxon>Bacteria</taxon>
        <taxon>Pseudomonadati</taxon>
        <taxon>Myxococcota</taxon>
        <taxon>Myxococcia</taxon>
        <taxon>Myxococcales</taxon>
        <taxon>Cystobacterineae</taxon>
        <taxon>Myxococcaceae</taxon>
        <taxon>Myxococcus</taxon>
    </lineage>
</organism>